<evidence type="ECO:0000256" key="10">
    <source>
        <dbReference type="PROSITE-ProRule" id="PRU10141"/>
    </source>
</evidence>
<dbReference type="EC" id="2.3.2.27" evidence="3"/>
<feature type="binding site" evidence="10">
    <location>
        <position position="783"/>
    </location>
    <ligand>
        <name>ATP</name>
        <dbReference type="ChEBI" id="CHEBI:30616"/>
    </ligand>
</feature>
<dbReference type="Gene3D" id="3.30.200.20">
    <property type="entry name" value="Phosphorylase Kinase, domain 1"/>
    <property type="match status" value="1"/>
</dbReference>
<evidence type="ECO:0000256" key="2">
    <source>
        <dbReference type="ARBA" id="ARBA00004906"/>
    </source>
</evidence>
<dbReference type="GO" id="GO:0004674">
    <property type="term" value="F:protein serine/threonine kinase activity"/>
    <property type="evidence" value="ECO:0007669"/>
    <property type="project" value="UniProtKB-KW"/>
</dbReference>
<evidence type="ECO:0000313" key="15">
    <source>
        <dbReference type="EMBL" id="KAG6478478.1"/>
    </source>
</evidence>
<dbReference type="InterPro" id="IPR003613">
    <property type="entry name" value="Ubox_domain"/>
</dbReference>
<comment type="catalytic activity">
    <reaction evidence="1">
        <text>S-ubiquitinyl-[E2 ubiquitin-conjugating enzyme]-L-cysteine + [acceptor protein]-L-lysine = [E2 ubiquitin-conjugating enzyme]-L-cysteine + N(6)-ubiquitinyl-[acceptor protein]-L-lysine.</text>
        <dbReference type="EC" id="2.3.2.27"/>
    </reaction>
</comment>
<dbReference type="InterPro" id="IPR000719">
    <property type="entry name" value="Prot_kinase_dom"/>
</dbReference>
<evidence type="ECO:0000256" key="5">
    <source>
        <dbReference type="ARBA" id="ARBA00022679"/>
    </source>
</evidence>
<dbReference type="EMBL" id="JACMSC010000017">
    <property type="protein sequence ID" value="KAG6478478.1"/>
    <property type="molecule type" value="Genomic_DNA"/>
</dbReference>
<keyword evidence="4" id="KW-0723">Serine/threonine-protein kinase</keyword>
<dbReference type="Pfam" id="PF04564">
    <property type="entry name" value="U-box"/>
    <property type="match status" value="1"/>
</dbReference>
<dbReference type="PROSITE" id="PS00107">
    <property type="entry name" value="PROTEIN_KINASE_ATP"/>
    <property type="match status" value="1"/>
</dbReference>
<evidence type="ECO:0000259" key="13">
    <source>
        <dbReference type="PROSITE" id="PS50011"/>
    </source>
</evidence>
<evidence type="ECO:0000313" key="16">
    <source>
        <dbReference type="Proteomes" id="UP000734854"/>
    </source>
</evidence>
<dbReference type="InterPro" id="IPR011009">
    <property type="entry name" value="Kinase-like_dom_sf"/>
</dbReference>
<reference evidence="15 16" key="1">
    <citation type="submission" date="2020-08" db="EMBL/GenBank/DDBJ databases">
        <title>Plant Genome Project.</title>
        <authorList>
            <person name="Zhang R.-G."/>
        </authorList>
    </citation>
    <scope>NUCLEOTIDE SEQUENCE [LARGE SCALE GENOMIC DNA]</scope>
    <source>
        <tissue evidence="15">Rhizome</tissue>
    </source>
</reference>
<feature type="domain" description="Protein kinase" evidence="13">
    <location>
        <begin position="756"/>
        <end position="1021"/>
    </location>
</feature>
<comment type="pathway">
    <text evidence="2">Protein modification; protein ubiquitination.</text>
</comment>
<dbReference type="GO" id="GO:0005524">
    <property type="term" value="F:ATP binding"/>
    <property type="evidence" value="ECO:0007669"/>
    <property type="project" value="UniProtKB-UniRule"/>
</dbReference>
<dbReference type="Pfam" id="PF00069">
    <property type="entry name" value="Pkinase"/>
    <property type="match status" value="1"/>
</dbReference>
<feature type="region of interest" description="Disordered" evidence="12">
    <location>
        <begin position="409"/>
        <end position="457"/>
    </location>
</feature>
<dbReference type="PANTHER" id="PTHR45647:SF153">
    <property type="entry name" value="PROTEIN KINASE DOMAIN-CONTAINING PROTEIN"/>
    <property type="match status" value="1"/>
</dbReference>
<feature type="compositionally biased region" description="Gly residues" evidence="12">
    <location>
        <begin position="84"/>
        <end position="102"/>
    </location>
</feature>
<dbReference type="SUPFAM" id="SSF56112">
    <property type="entry name" value="Protein kinase-like (PK-like)"/>
    <property type="match status" value="1"/>
</dbReference>
<keyword evidence="7" id="KW-0418">Kinase</keyword>
<dbReference type="PROSITE" id="PS00108">
    <property type="entry name" value="PROTEIN_KINASE_ST"/>
    <property type="match status" value="1"/>
</dbReference>
<keyword evidence="16" id="KW-1185">Reference proteome</keyword>
<feature type="coiled-coil region" evidence="11">
    <location>
        <begin position="637"/>
        <end position="706"/>
    </location>
</feature>
<keyword evidence="8" id="KW-0833">Ubl conjugation pathway</keyword>
<dbReference type="CDD" id="cd16655">
    <property type="entry name" value="RING-Ubox_WDSUB1-like"/>
    <property type="match status" value="1"/>
</dbReference>
<dbReference type="PROSITE" id="PS50011">
    <property type="entry name" value="PROTEIN_KINASE_DOM"/>
    <property type="match status" value="1"/>
</dbReference>
<name>A0A8J5F4U9_ZINOF</name>
<dbReference type="InterPro" id="IPR008271">
    <property type="entry name" value="Ser/Thr_kinase_AS"/>
</dbReference>
<feature type="region of interest" description="Disordered" evidence="12">
    <location>
        <begin position="69"/>
        <end position="104"/>
    </location>
</feature>
<dbReference type="AlphaFoldDB" id="A0A8J5F4U9"/>
<gene>
    <name evidence="15" type="ORF">ZIOFF_061921</name>
</gene>
<feature type="region of interest" description="Disordered" evidence="12">
    <location>
        <begin position="474"/>
        <end position="514"/>
    </location>
</feature>
<dbReference type="SMART" id="SM00220">
    <property type="entry name" value="S_TKc"/>
    <property type="match status" value="1"/>
</dbReference>
<dbReference type="FunFam" id="3.30.200.20:FF:000039">
    <property type="entry name" value="receptor-like protein kinase FERONIA"/>
    <property type="match status" value="1"/>
</dbReference>
<feature type="compositionally biased region" description="Low complexity" evidence="12">
    <location>
        <begin position="409"/>
        <end position="422"/>
    </location>
</feature>
<proteinExistence type="predicted"/>
<evidence type="ECO:0000256" key="12">
    <source>
        <dbReference type="SAM" id="MobiDB-lite"/>
    </source>
</evidence>
<dbReference type="PANTHER" id="PTHR45647">
    <property type="entry name" value="OS02G0152300 PROTEIN"/>
    <property type="match status" value="1"/>
</dbReference>
<keyword evidence="5" id="KW-0808">Transferase</keyword>
<dbReference type="Gene3D" id="3.30.40.10">
    <property type="entry name" value="Zinc/RING finger domain, C3HC4 (zinc finger)"/>
    <property type="match status" value="1"/>
</dbReference>
<evidence type="ECO:0000256" key="1">
    <source>
        <dbReference type="ARBA" id="ARBA00000900"/>
    </source>
</evidence>
<dbReference type="InterPro" id="IPR051348">
    <property type="entry name" value="U-box_ubiquitin_ligases"/>
</dbReference>
<keyword evidence="9 10" id="KW-0067">ATP-binding</keyword>
<evidence type="ECO:0000256" key="9">
    <source>
        <dbReference type="ARBA" id="ARBA00022840"/>
    </source>
</evidence>
<dbReference type="GO" id="GO:0016567">
    <property type="term" value="P:protein ubiquitination"/>
    <property type="evidence" value="ECO:0007669"/>
    <property type="project" value="UniProtKB-UniPathway"/>
</dbReference>
<dbReference type="Proteomes" id="UP000734854">
    <property type="component" value="Unassembled WGS sequence"/>
</dbReference>
<comment type="caution">
    <text evidence="15">The sequence shown here is derived from an EMBL/GenBank/DDBJ whole genome shotgun (WGS) entry which is preliminary data.</text>
</comment>
<dbReference type="UniPathway" id="UPA00143"/>
<evidence type="ECO:0000256" key="8">
    <source>
        <dbReference type="ARBA" id="ARBA00022786"/>
    </source>
</evidence>
<dbReference type="InterPro" id="IPR013083">
    <property type="entry name" value="Znf_RING/FYVE/PHD"/>
</dbReference>
<keyword evidence="6 10" id="KW-0547">Nucleotide-binding</keyword>
<dbReference type="SUPFAM" id="SSF57850">
    <property type="entry name" value="RING/U-box"/>
    <property type="match status" value="1"/>
</dbReference>
<sequence length="1120" mass="126413">MASPASMKSLTNPILEARRQFLRCFHISVHAKSINPKPHQQRRRSQVPTSRRCGSRDVVTRKSLIDAGPSGGCARWPGRDRGGDGYGRGGEGVRGSGEGSEGGEIHRGVAAAEHLREQDDRCSAHPSPVAEDSYRCVLQVCVQHARLVFVIWPQKSLAALGWIPPSQMEEQEVAAYRRIERENIQQILDEYVNLCSRVKKAEKLVIEKEDVAKGLIELIASHGITKLVMGAAAEKNYKRKMKALRSEKALSVQRHAHPSCKIWFVCKGNLICTRYCNERKQYHQGGGLLRTNWGGTTTKLNTSSGDPPLAKTKIMGDINKETSPISFFKRLTHAEMAERRPKGFCFNWKVRKWIRKFFSMLLVALYPAFELEDKLSIEEGSDDVDTEVDAFVGRRYSWKEASVDGSFAAQSSTASPTSNSSQHEIHRSISAPTAHSIAPAKQDRVTQRSYSDNTVPHRDVTMATWSNKELARISTSESIESKELERSSASTCESKRSKELARSSTSESRGSSVFDPWDVVSRASDLSVLDEEESKMASLSIMQKDEDSDDLSIILQAKPKPEKYNQLQSPQYDQQENLSVDDALYKRLETALNELENSRREAYEEFHKRQMAEKYLNEAIKKIKVVEYLYNKEFKQRKDTEETIAKDQAELLALKKQRDEVHEKLSKGHQKISALELQNSDSDRALKNIKEKLSEAYNHLESIRQRHEVLQYRHDNAMGEYEELNRIKEEATSSSNAADDFTEFSLLELEQATENFKEELKIGEGGYGCVYKGFLRHTTVAIKRLNPQGMQGKTEFQREMNVLSKVRHPNIVTLIGVCPEAWTLVYEFLPNGSLEDHLKCKQNTPPLTWQARTHIAAEICTALIFLHSCKPLSVVHGDLKPANILLDENLVSKLGDFGISRLLVQSIESTTLYHCTRQPKGTFAYVDPELLSSGSITIKSDMYSFGIIILQLLAGRLAFGINKAVKEALDKRRLHEILDASAGDWPYVQAEKLAKLGLKCCGMNRTRPDATEAWKVLKPLIKSISMSSLSSSFRLAAEDIPLIPSYFICPILKELMKDPQIAADGFTYEAEAIREWLDSGRDTSPMTNLKLSHLELIPNHALRHAIQSWLQQKKLTLFQE</sequence>
<evidence type="ECO:0000256" key="6">
    <source>
        <dbReference type="ARBA" id="ARBA00022741"/>
    </source>
</evidence>
<evidence type="ECO:0000256" key="4">
    <source>
        <dbReference type="ARBA" id="ARBA00022527"/>
    </source>
</evidence>
<keyword evidence="11" id="KW-0175">Coiled coil</keyword>
<feature type="domain" description="U-box" evidence="14">
    <location>
        <begin position="1042"/>
        <end position="1116"/>
    </location>
</feature>
<evidence type="ECO:0000256" key="3">
    <source>
        <dbReference type="ARBA" id="ARBA00012483"/>
    </source>
</evidence>
<evidence type="ECO:0000256" key="11">
    <source>
        <dbReference type="SAM" id="Coils"/>
    </source>
</evidence>
<dbReference type="InterPro" id="IPR017441">
    <property type="entry name" value="Protein_kinase_ATP_BS"/>
</dbReference>
<accession>A0A8J5F4U9</accession>
<dbReference type="PROSITE" id="PS51698">
    <property type="entry name" value="U_BOX"/>
    <property type="match status" value="1"/>
</dbReference>
<dbReference type="CDD" id="cd01989">
    <property type="entry name" value="USP_STK_Ubox_N"/>
    <property type="match status" value="1"/>
</dbReference>
<feature type="compositionally biased region" description="Low complexity" evidence="12">
    <location>
        <begin position="503"/>
        <end position="512"/>
    </location>
</feature>
<organism evidence="15 16">
    <name type="scientific">Zingiber officinale</name>
    <name type="common">Ginger</name>
    <name type="synonym">Amomum zingiber</name>
    <dbReference type="NCBI Taxonomy" id="94328"/>
    <lineage>
        <taxon>Eukaryota</taxon>
        <taxon>Viridiplantae</taxon>
        <taxon>Streptophyta</taxon>
        <taxon>Embryophyta</taxon>
        <taxon>Tracheophyta</taxon>
        <taxon>Spermatophyta</taxon>
        <taxon>Magnoliopsida</taxon>
        <taxon>Liliopsida</taxon>
        <taxon>Zingiberales</taxon>
        <taxon>Zingiberaceae</taxon>
        <taxon>Zingiber</taxon>
    </lineage>
</organism>
<feature type="region of interest" description="Disordered" evidence="12">
    <location>
        <begin position="33"/>
        <end position="56"/>
    </location>
</feature>
<dbReference type="GO" id="GO:0061630">
    <property type="term" value="F:ubiquitin protein ligase activity"/>
    <property type="evidence" value="ECO:0007669"/>
    <property type="project" value="UniProtKB-EC"/>
</dbReference>
<dbReference type="SMART" id="SM00504">
    <property type="entry name" value="Ubox"/>
    <property type="match status" value="1"/>
</dbReference>
<dbReference type="Gene3D" id="1.10.510.10">
    <property type="entry name" value="Transferase(Phosphotransferase) domain 1"/>
    <property type="match status" value="1"/>
</dbReference>
<protein>
    <recommendedName>
        <fullName evidence="3">RING-type E3 ubiquitin transferase</fullName>
        <ecNumber evidence="3">2.3.2.27</ecNumber>
    </recommendedName>
</protein>
<evidence type="ECO:0000259" key="14">
    <source>
        <dbReference type="PROSITE" id="PS51698"/>
    </source>
</evidence>
<evidence type="ECO:0000256" key="7">
    <source>
        <dbReference type="ARBA" id="ARBA00022777"/>
    </source>
</evidence>